<dbReference type="AlphaFoldDB" id="A0A835BRZ9"/>
<evidence type="ECO:0000256" key="1">
    <source>
        <dbReference type="SAM" id="MobiDB-lite"/>
    </source>
</evidence>
<dbReference type="OrthoDB" id="695030at2759"/>
<feature type="compositionally biased region" description="Acidic residues" evidence="1">
    <location>
        <begin position="302"/>
        <end position="317"/>
    </location>
</feature>
<sequence length="329" mass="36709">MCPVLDCDPPNDLSPKELLVYAFGGGAGAGEERPRRPRLRSALSNGLEGEICVESLYMAGTIYLLHLHKSVILAFDVDDETVTTIDLPGERRQRRGAISSLLVMSDRPCVEVEDHDGSRALWLLTAEHQWEMRCIIKGHHQYVGDVLSFQKYIRSSTRIRLYSTAGVWDCGGVIVMYMRADGSSDDKLFLYCTATKKLIEVDLPASLTPASSDYAFCWGYKPTLVSPGSVVGELKQDEERRRERAADIMAALKPINVRDRRVGQKATLDTVCFMEFLLRIMGKLPNNLQDVVGMPFVKSEDSDTSLESDCSDSEWESDSSSSNDDEINH</sequence>
<comment type="caution">
    <text evidence="2">The sequence shown here is derived from an EMBL/GenBank/DDBJ whole genome shotgun (WGS) entry which is preliminary data.</text>
</comment>
<dbReference type="Proteomes" id="UP000636709">
    <property type="component" value="Unassembled WGS sequence"/>
</dbReference>
<accession>A0A835BRZ9</accession>
<reference evidence="2" key="1">
    <citation type="submission" date="2020-07" db="EMBL/GenBank/DDBJ databases">
        <title>Genome sequence and genetic diversity analysis of an under-domesticated orphan crop, white fonio (Digitaria exilis).</title>
        <authorList>
            <person name="Bennetzen J.L."/>
            <person name="Chen S."/>
            <person name="Ma X."/>
            <person name="Wang X."/>
            <person name="Yssel A.E.J."/>
            <person name="Chaluvadi S.R."/>
            <person name="Johnson M."/>
            <person name="Gangashetty P."/>
            <person name="Hamidou F."/>
            <person name="Sanogo M.D."/>
            <person name="Zwaenepoel A."/>
            <person name="Wallace J."/>
            <person name="Van De Peer Y."/>
            <person name="Van Deynze A."/>
        </authorList>
    </citation>
    <scope>NUCLEOTIDE SEQUENCE</scope>
    <source>
        <tissue evidence="2">Leaves</tissue>
    </source>
</reference>
<organism evidence="2 3">
    <name type="scientific">Digitaria exilis</name>
    <dbReference type="NCBI Taxonomy" id="1010633"/>
    <lineage>
        <taxon>Eukaryota</taxon>
        <taxon>Viridiplantae</taxon>
        <taxon>Streptophyta</taxon>
        <taxon>Embryophyta</taxon>
        <taxon>Tracheophyta</taxon>
        <taxon>Spermatophyta</taxon>
        <taxon>Magnoliopsida</taxon>
        <taxon>Liliopsida</taxon>
        <taxon>Poales</taxon>
        <taxon>Poaceae</taxon>
        <taxon>PACMAD clade</taxon>
        <taxon>Panicoideae</taxon>
        <taxon>Panicodae</taxon>
        <taxon>Paniceae</taxon>
        <taxon>Anthephorinae</taxon>
        <taxon>Digitaria</taxon>
    </lineage>
</organism>
<evidence type="ECO:0000313" key="2">
    <source>
        <dbReference type="EMBL" id="KAF8708570.1"/>
    </source>
</evidence>
<name>A0A835BRZ9_9POAL</name>
<gene>
    <name evidence="2" type="ORF">HU200_029942</name>
</gene>
<proteinExistence type="predicted"/>
<feature type="region of interest" description="Disordered" evidence="1">
    <location>
        <begin position="299"/>
        <end position="329"/>
    </location>
</feature>
<protein>
    <submittedName>
        <fullName evidence="2">Uncharacterized protein</fullName>
    </submittedName>
</protein>
<evidence type="ECO:0000313" key="3">
    <source>
        <dbReference type="Proteomes" id="UP000636709"/>
    </source>
</evidence>
<dbReference type="EMBL" id="JACEFO010001756">
    <property type="protein sequence ID" value="KAF8708570.1"/>
    <property type="molecule type" value="Genomic_DNA"/>
</dbReference>
<keyword evidence="3" id="KW-1185">Reference proteome</keyword>